<evidence type="ECO:0008006" key="3">
    <source>
        <dbReference type="Google" id="ProtNLM"/>
    </source>
</evidence>
<dbReference type="CDD" id="cd09917">
    <property type="entry name" value="F-box_SF"/>
    <property type="match status" value="1"/>
</dbReference>
<keyword evidence="2" id="KW-1185">Reference proteome</keyword>
<name>A0ABQ8KJB7_9APHY</name>
<reference evidence="1 2" key="1">
    <citation type="journal article" date="2021" name="Environ. Microbiol.">
        <title>Gene family expansions and transcriptome signatures uncover fungal adaptations to wood decay.</title>
        <authorList>
            <person name="Hage H."/>
            <person name="Miyauchi S."/>
            <person name="Viragh M."/>
            <person name="Drula E."/>
            <person name="Min B."/>
            <person name="Chaduli D."/>
            <person name="Navarro D."/>
            <person name="Favel A."/>
            <person name="Norest M."/>
            <person name="Lesage-Meessen L."/>
            <person name="Balint B."/>
            <person name="Merenyi Z."/>
            <person name="de Eugenio L."/>
            <person name="Morin E."/>
            <person name="Martinez A.T."/>
            <person name="Baldrian P."/>
            <person name="Stursova M."/>
            <person name="Martinez M.J."/>
            <person name="Novotny C."/>
            <person name="Magnuson J.K."/>
            <person name="Spatafora J.W."/>
            <person name="Maurice S."/>
            <person name="Pangilinan J."/>
            <person name="Andreopoulos W."/>
            <person name="LaButti K."/>
            <person name="Hundley H."/>
            <person name="Na H."/>
            <person name="Kuo A."/>
            <person name="Barry K."/>
            <person name="Lipzen A."/>
            <person name="Henrissat B."/>
            <person name="Riley R."/>
            <person name="Ahrendt S."/>
            <person name="Nagy L.G."/>
            <person name="Grigoriev I.V."/>
            <person name="Martin F."/>
            <person name="Rosso M.N."/>
        </authorList>
    </citation>
    <scope>NUCLEOTIDE SEQUENCE [LARGE SCALE GENOMIC DNA]</scope>
    <source>
        <strain evidence="1 2">CIRM-BRFM 1785</strain>
    </source>
</reference>
<evidence type="ECO:0000313" key="2">
    <source>
        <dbReference type="Proteomes" id="UP000814176"/>
    </source>
</evidence>
<dbReference type="InterPro" id="IPR036047">
    <property type="entry name" value="F-box-like_dom_sf"/>
</dbReference>
<proteinExistence type="predicted"/>
<comment type="caution">
    <text evidence="1">The sequence shown here is derived from an EMBL/GenBank/DDBJ whole genome shotgun (WGS) entry which is preliminary data.</text>
</comment>
<dbReference type="EMBL" id="JADCUA010000008">
    <property type="protein sequence ID" value="KAH9837870.1"/>
    <property type="molecule type" value="Genomic_DNA"/>
</dbReference>
<dbReference type="GeneID" id="72004252"/>
<dbReference type="SUPFAM" id="SSF81383">
    <property type="entry name" value="F-box domain"/>
    <property type="match status" value="1"/>
</dbReference>
<evidence type="ECO:0000313" key="1">
    <source>
        <dbReference type="EMBL" id="KAH9837870.1"/>
    </source>
</evidence>
<protein>
    <recommendedName>
        <fullName evidence="3">F-box domain-containing protein</fullName>
    </recommendedName>
</protein>
<dbReference type="SUPFAM" id="SSF52047">
    <property type="entry name" value="RNI-like"/>
    <property type="match status" value="1"/>
</dbReference>
<accession>A0ABQ8KJB7</accession>
<dbReference type="Proteomes" id="UP000814176">
    <property type="component" value="Unassembled WGS sequence"/>
</dbReference>
<organism evidence="1 2">
    <name type="scientific">Rhodofomes roseus</name>
    <dbReference type="NCBI Taxonomy" id="34475"/>
    <lineage>
        <taxon>Eukaryota</taxon>
        <taxon>Fungi</taxon>
        <taxon>Dikarya</taxon>
        <taxon>Basidiomycota</taxon>
        <taxon>Agaricomycotina</taxon>
        <taxon>Agaricomycetes</taxon>
        <taxon>Polyporales</taxon>
        <taxon>Rhodofomes</taxon>
    </lineage>
</organism>
<gene>
    <name evidence="1" type="ORF">C8Q71DRAFT_754926</name>
</gene>
<sequence length="448" mass="51098">MGFITPTKMFRRLVRALKPKHRCSSRTAPGTTAPIAKIMPPPELPLEVYEVIIDFTWPDRETLLACALTCRAWHERSRYNLFYRVELYNLDQLSLYTAKLAADPGLGQTLKELYVTPYYSQSQLFGSFPFELAGKLSNVQRLRIDIRRDFYPYIHPDFYPMFASFGSVTTLELRRIQFPTLNDFSMLVCSLRRLTSLSCWMVDWVKKTYDVEALRDCKQCLKLTSLSVRDMEWSAAFADWLFVAATVQDLQTICVSPVAIGDVEHVERLLTAAGPSLQRLEIGIAPRRATRSRNKTVSEWEGDVGAYPRLIYNTSLSSLCLHLDAKSDWVPGLLTQTNSPAIRDITIRLPQLRKPTKVKHIRFDALDSILSQPQFDGVRQLVVECDAGVTVDTPTRMDAYKAEVATRLPLSSARRIVSVRQRKVSVPIRRPVAPKSSSEMKPQLWDPY</sequence>
<dbReference type="RefSeq" id="XP_047779908.1">
    <property type="nucleotide sequence ID" value="XM_047923520.1"/>
</dbReference>